<feature type="region of interest" description="Disordered" evidence="1">
    <location>
        <begin position="1"/>
        <end position="101"/>
    </location>
</feature>
<dbReference type="PANTHER" id="PTHR34066:SF1">
    <property type="entry name" value="DUF1764 FAMILY PROTEIN"/>
    <property type="match status" value="1"/>
</dbReference>
<dbReference type="RefSeq" id="XP_031371851.1">
    <property type="nucleotide sequence ID" value="XM_031515991.1"/>
</dbReference>
<feature type="compositionally biased region" description="Basic and acidic residues" evidence="1">
    <location>
        <begin position="9"/>
        <end position="18"/>
    </location>
</feature>
<dbReference type="GeneID" id="116187335"/>
<feature type="compositionally biased region" description="Basic and acidic residues" evidence="1">
    <location>
        <begin position="79"/>
        <end position="98"/>
    </location>
</feature>
<reference evidence="2" key="1">
    <citation type="journal article" date="2020" name="Plant Biotechnol. J.">
        <title>The pomegranate (Punica granatum L.) draft genome dissects genetic divergence between soft- and hard-seeded cultivars.</title>
        <authorList>
            <person name="Luo X."/>
            <person name="Li H."/>
            <person name="Wu Z."/>
            <person name="Yao W."/>
            <person name="Zhao P."/>
            <person name="Cao D."/>
            <person name="Yu H."/>
            <person name="Li K."/>
            <person name="Poudel K."/>
            <person name="Zhao D."/>
            <person name="Zhang F."/>
            <person name="Xia X."/>
            <person name="Chen L."/>
            <person name="Wang Q."/>
            <person name="Jing D."/>
            <person name="Cao S."/>
        </authorList>
    </citation>
    <scope>NUCLEOTIDE SEQUENCE [LARGE SCALE GENOMIC DNA]</scope>
    <source>
        <strain evidence="2">cv. Tunisia</strain>
    </source>
</reference>
<feature type="compositionally biased region" description="Basic residues" evidence="1">
    <location>
        <begin position="69"/>
        <end position="78"/>
    </location>
</feature>
<proteinExistence type="predicted"/>
<keyword evidence="2" id="KW-1185">Reference proteome</keyword>
<dbReference type="OrthoDB" id="20835at2759"/>
<evidence type="ECO:0000313" key="3">
    <source>
        <dbReference type="RefSeq" id="XP_031371851.1"/>
    </source>
</evidence>
<organism evidence="2 3">
    <name type="scientific">Punica granatum</name>
    <name type="common">Pomegranate</name>
    <dbReference type="NCBI Taxonomy" id="22663"/>
    <lineage>
        <taxon>Eukaryota</taxon>
        <taxon>Viridiplantae</taxon>
        <taxon>Streptophyta</taxon>
        <taxon>Embryophyta</taxon>
        <taxon>Tracheophyta</taxon>
        <taxon>Spermatophyta</taxon>
        <taxon>Magnoliopsida</taxon>
        <taxon>eudicotyledons</taxon>
        <taxon>Gunneridae</taxon>
        <taxon>Pentapetalae</taxon>
        <taxon>rosids</taxon>
        <taxon>malvids</taxon>
        <taxon>Myrtales</taxon>
        <taxon>Lythraceae</taxon>
        <taxon>Punica</taxon>
    </lineage>
</organism>
<name>A0A6P8BPT1_PUNGR</name>
<sequence>MPKKKSLKTRKDSHEKPVVEATEVSPQAKEPSPLGKKPQDEIDEIFASKKRKKSEQEEEEKHKENGSLKPKKPRRKKTDRGLKENESDEPSRPRRRTNDGLAIYAEEELGINRADAGGTPLCPFDCSCCF</sequence>
<evidence type="ECO:0000313" key="2">
    <source>
        <dbReference type="Proteomes" id="UP000515151"/>
    </source>
</evidence>
<dbReference type="Pfam" id="PF08576">
    <property type="entry name" value="DUF1764"/>
    <property type="match status" value="1"/>
</dbReference>
<gene>
    <name evidence="3" type="primary">LOC116187335</name>
</gene>
<dbReference type="AlphaFoldDB" id="A0A6P8BPT1"/>
<reference evidence="3" key="2">
    <citation type="submission" date="2025-08" db="UniProtKB">
        <authorList>
            <consortium name="RefSeq"/>
        </authorList>
    </citation>
    <scope>IDENTIFICATION</scope>
    <source>
        <tissue evidence="3">Leaf</tissue>
    </source>
</reference>
<dbReference type="Proteomes" id="UP000515151">
    <property type="component" value="Chromosome 8"/>
</dbReference>
<accession>A0A6P8BPT1</accession>
<protein>
    <submittedName>
        <fullName evidence="3">Uncharacterized protein C6G9.01c</fullName>
    </submittedName>
</protein>
<dbReference type="InterPro" id="IPR013885">
    <property type="entry name" value="DUF1764_euk"/>
</dbReference>
<evidence type="ECO:0000256" key="1">
    <source>
        <dbReference type="SAM" id="MobiDB-lite"/>
    </source>
</evidence>
<dbReference type="PANTHER" id="PTHR34066">
    <property type="entry name" value="GROWTH FACTOR 2"/>
    <property type="match status" value="1"/>
</dbReference>